<gene>
    <name evidence="5" type="ORF">GCM10008957_35300</name>
</gene>
<evidence type="ECO:0000259" key="4">
    <source>
        <dbReference type="Pfam" id="PF00561"/>
    </source>
</evidence>
<dbReference type="Gene3D" id="3.40.50.1820">
    <property type="entry name" value="alpha/beta hydrolase"/>
    <property type="match status" value="2"/>
</dbReference>
<evidence type="ECO:0000313" key="5">
    <source>
        <dbReference type="EMBL" id="GGR19862.1"/>
    </source>
</evidence>
<dbReference type="Proteomes" id="UP000603865">
    <property type="component" value="Unassembled WGS sequence"/>
</dbReference>
<dbReference type="InterPro" id="IPR008220">
    <property type="entry name" value="HAT_MetX-like"/>
</dbReference>
<dbReference type="GO" id="GO:0009092">
    <property type="term" value="P:homoserine metabolic process"/>
    <property type="evidence" value="ECO:0007669"/>
    <property type="project" value="TreeGrafter"/>
</dbReference>
<dbReference type="PANTHER" id="PTHR32268">
    <property type="entry name" value="HOMOSERINE O-ACETYLTRANSFERASE"/>
    <property type="match status" value="1"/>
</dbReference>
<evidence type="ECO:0000256" key="1">
    <source>
        <dbReference type="ARBA" id="ARBA00022679"/>
    </source>
</evidence>
<dbReference type="AlphaFoldDB" id="A0A918CF30"/>
<protein>
    <submittedName>
        <fullName evidence="5">Homoserine O-acetyltransferase</fullName>
    </submittedName>
</protein>
<reference evidence="5" key="2">
    <citation type="submission" date="2020-09" db="EMBL/GenBank/DDBJ databases">
        <authorList>
            <person name="Sun Q."/>
            <person name="Ohkuma M."/>
        </authorList>
    </citation>
    <scope>NUCLEOTIDE SEQUENCE</scope>
    <source>
        <strain evidence="5">JCM 31311</strain>
    </source>
</reference>
<comment type="caution">
    <text evidence="5">The sequence shown here is derived from an EMBL/GenBank/DDBJ whole genome shotgun (WGS) entry which is preliminary data.</text>
</comment>
<dbReference type="GO" id="GO:0004414">
    <property type="term" value="F:homoserine O-acetyltransferase activity"/>
    <property type="evidence" value="ECO:0007669"/>
    <property type="project" value="TreeGrafter"/>
</dbReference>
<dbReference type="Pfam" id="PF00561">
    <property type="entry name" value="Abhydrolase_1"/>
    <property type="match status" value="1"/>
</dbReference>
<feature type="region of interest" description="Disordered" evidence="3">
    <location>
        <begin position="1"/>
        <end position="22"/>
    </location>
</feature>
<evidence type="ECO:0000313" key="6">
    <source>
        <dbReference type="Proteomes" id="UP000603865"/>
    </source>
</evidence>
<dbReference type="InterPro" id="IPR029058">
    <property type="entry name" value="AB_hydrolase_fold"/>
</dbReference>
<reference evidence="5" key="1">
    <citation type="journal article" date="2014" name="Int. J. Syst. Evol. Microbiol.">
        <title>Complete genome sequence of Corynebacterium casei LMG S-19264T (=DSM 44701T), isolated from a smear-ripened cheese.</title>
        <authorList>
            <consortium name="US DOE Joint Genome Institute (JGI-PGF)"/>
            <person name="Walter F."/>
            <person name="Albersmeier A."/>
            <person name="Kalinowski J."/>
            <person name="Ruckert C."/>
        </authorList>
    </citation>
    <scope>NUCLEOTIDE SEQUENCE</scope>
    <source>
        <strain evidence="5">JCM 31311</strain>
    </source>
</reference>
<name>A0A918CF30_9DEIO</name>
<dbReference type="RefSeq" id="WP_189091831.1">
    <property type="nucleotide sequence ID" value="NZ_BMQL01000024.1"/>
</dbReference>
<feature type="active site" description="Nucleophile" evidence="2">
    <location>
        <position position="164"/>
    </location>
</feature>
<proteinExistence type="predicted"/>
<accession>A0A918CF30</accession>
<evidence type="ECO:0000256" key="3">
    <source>
        <dbReference type="SAM" id="MobiDB-lite"/>
    </source>
</evidence>
<keyword evidence="6" id="KW-1185">Reference proteome</keyword>
<keyword evidence="1" id="KW-0808">Transferase</keyword>
<feature type="active site" evidence="2">
    <location>
        <position position="296"/>
    </location>
</feature>
<evidence type="ECO:0000256" key="2">
    <source>
        <dbReference type="PIRSR" id="PIRSR000443-1"/>
    </source>
</evidence>
<dbReference type="InterPro" id="IPR000073">
    <property type="entry name" value="AB_hydrolase_1"/>
</dbReference>
<organism evidence="5 6">
    <name type="scientific">Deinococcus ruber</name>
    <dbReference type="NCBI Taxonomy" id="1848197"/>
    <lineage>
        <taxon>Bacteria</taxon>
        <taxon>Thermotogati</taxon>
        <taxon>Deinococcota</taxon>
        <taxon>Deinococci</taxon>
        <taxon>Deinococcales</taxon>
        <taxon>Deinococcaceae</taxon>
        <taxon>Deinococcus</taxon>
    </lineage>
</organism>
<dbReference type="SUPFAM" id="SSF53474">
    <property type="entry name" value="alpha/beta-Hydrolases"/>
    <property type="match status" value="1"/>
</dbReference>
<dbReference type="PANTHER" id="PTHR32268:SF11">
    <property type="entry name" value="HOMOSERINE O-ACETYLTRANSFERASE"/>
    <property type="match status" value="1"/>
</dbReference>
<feature type="domain" description="AB hydrolase-1" evidence="4">
    <location>
        <begin position="121"/>
        <end position="195"/>
    </location>
</feature>
<dbReference type="EMBL" id="BMQL01000024">
    <property type="protein sequence ID" value="GGR19862.1"/>
    <property type="molecule type" value="Genomic_DNA"/>
</dbReference>
<sequence length="363" mass="38923">MSDDRNTQVGAEPRTDRSVTAGPGAFVLETSLPRSGVSVRLGVQSWGHLSPQRDNAVLICHYYTGTMRAHRATTDDAPGWWDQLIGPGRAIDTDRYYVVCMNTPSNVQALDPQVITTGPDTLDAAGVPWGERFPAWDFADLHAVQRDLLQVLGAARWHAVMGPSFGGMQALQWAARTPDLAPRVAAIVTSPYAGPVLLDVFGPLLRDVSASGGLEGALRLITLFGLGTEGIEHGYAPGALTPYLHERMQTASLNHIRDIARVVLTHDLRQIAPLELLFSRWRAAGLRLLSANVMGDGFFPSREMAAFARASSAAGVDHRHIEYGSVDGHLGGLSDTHAFEGALRDLLASPSPASADHSPTGES</sequence>
<dbReference type="PIRSF" id="PIRSF000443">
    <property type="entry name" value="Homoser_Ac_trans"/>
    <property type="match status" value="1"/>
</dbReference>
<feature type="active site" evidence="2">
    <location>
        <position position="329"/>
    </location>
</feature>
<dbReference type="GO" id="GO:0009086">
    <property type="term" value="P:methionine biosynthetic process"/>
    <property type="evidence" value="ECO:0007669"/>
    <property type="project" value="TreeGrafter"/>
</dbReference>